<dbReference type="InterPro" id="IPR013096">
    <property type="entry name" value="Cupin_2"/>
</dbReference>
<gene>
    <name evidence="2" type="ORF">ACFSW6_19995</name>
</gene>
<dbReference type="EMBL" id="JBHUMV010000010">
    <property type="protein sequence ID" value="MFD2756362.1"/>
    <property type="molecule type" value="Genomic_DNA"/>
</dbReference>
<protein>
    <submittedName>
        <fullName evidence="2">Cupin domain-containing protein</fullName>
    </submittedName>
</protein>
<evidence type="ECO:0000313" key="3">
    <source>
        <dbReference type="Proteomes" id="UP001597463"/>
    </source>
</evidence>
<sequence>MIDSTPLAPIRRVVTANDDQGRSYVCEDGPSPAVRYVPERPGYRITNLWRTDASPAPIESPDTIHLHQGVAPPPSGTVLRILDIPAEPADPQELEKALNATFSRMYGDAHRNVQPGEHPGMHRTDSVDYALMLEGELVAILDKEETVLRAGDVLVQRGTNHAWANRSGRPARIAFVLVAASPGGAVAKPVAGNPPHGLPEP</sequence>
<dbReference type="InterPro" id="IPR047142">
    <property type="entry name" value="OryJ/VirC-like"/>
</dbReference>
<dbReference type="InterPro" id="IPR011051">
    <property type="entry name" value="RmlC_Cupin_sf"/>
</dbReference>
<dbReference type="SUPFAM" id="SSF51182">
    <property type="entry name" value="RmlC-like cupins"/>
    <property type="match status" value="1"/>
</dbReference>
<proteinExistence type="predicted"/>
<feature type="domain" description="Cupin type-2" evidence="1">
    <location>
        <begin position="112"/>
        <end position="176"/>
    </location>
</feature>
<dbReference type="Gene3D" id="2.60.120.10">
    <property type="entry name" value="Jelly Rolls"/>
    <property type="match status" value="1"/>
</dbReference>
<evidence type="ECO:0000259" key="1">
    <source>
        <dbReference type="Pfam" id="PF07883"/>
    </source>
</evidence>
<dbReference type="RefSeq" id="WP_083526623.1">
    <property type="nucleotide sequence ID" value="NZ_BCNT01000006.1"/>
</dbReference>
<dbReference type="Proteomes" id="UP001597463">
    <property type="component" value="Unassembled WGS sequence"/>
</dbReference>
<dbReference type="PANTHER" id="PTHR36156:SF2">
    <property type="entry name" value="CUPIN TYPE-2 DOMAIN-CONTAINING PROTEIN"/>
    <property type="match status" value="1"/>
</dbReference>
<comment type="caution">
    <text evidence="2">The sequence shown here is derived from an EMBL/GenBank/DDBJ whole genome shotgun (WGS) entry which is preliminary data.</text>
</comment>
<keyword evidence="3" id="KW-1185">Reference proteome</keyword>
<accession>A0ABW5URT7</accession>
<organism evidence="2 3">
    <name type="scientific">Comamonas terrae</name>
    <dbReference type="NCBI Taxonomy" id="673548"/>
    <lineage>
        <taxon>Bacteria</taxon>
        <taxon>Pseudomonadati</taxon>
        <taxon>Pseudomonadota</taxon>
        <taxon>Betaproteobacteria</taxon>
        <taxon>Burkholderiales</taxon>
        <taxon>Comamonadaceae</taxon>
        <taxon>Comamonas</taxon>
    </lineage>
</organism>
<dbReference type="InterPro" id="IPR014710">
    <property type="entry name" value="RmlC-like_jellyroll"/>
</dbReference>
<evidence type="ECO:0000313" key="2">
    <source>
        <dbReference type="EMBL" id="MFD2756362.1"/>
    </source>
</evidence>
<dbReference type="CDD" id="cd02231">
    <property type="entry name" value="cupin_BLL6423-like"/>
    <property type="match status" value="1"/>
</dbReference>
<dbReference type="PANTHER" id="PTHR36156">
    <property type="entry name" value="SLR2101 PROTEIN"/>
    <property type="match status" value="1"/>
</dbReference>
<reference evidence="3" key="1">
    <citation type="journal article" date="2019" name="Int. J. Syst. Evol. Microbiol.">
        <title>The Global Catalogue of Microorganisms (GCM) 10K type strain sequencing project: providing services to taxonomists for standard genome sequencing and annotation.</title>
        <authorList>
            <consortium name="The Broad Institute Genomics Platform"/>
            <consortium name="The Broad Institute Genome Sequencing Center for Infectious Disease"/>
            <person name="Wu L."/>
            <person name="Ma J."/>
        </authorList>
    </citation>
    <scope>NUCLEOTIDE SEQUENCE [LARGE SCALE GENOMIC DNA]</scope>
    <source>
        <strain evidence="3">TISTR 1906</strain>
    </source>
</reference>
<name>A0ABW5URT7_9BURK</name>
<dbReference type="Pfam" id="PF07883">
    <property type="entry name" value="Cupin_2"/>
    <property type="match status" value="1"/>
</dbReference>